<feature type="compositionally biased region" description="Basic and acidic residues" evidence="1">
    <location>
        <begin position="465"/>
        <end position="476"/>
    </location>
</feature>
<organism evidence="2">
    <name type="scientific">viral metagenome</name>
    <dbReference type="NCBI Taxonomy" id="1070528"/>
    <lineage>
        <taxon>unclassified sequences</taxon>
        <taxon>metagenomes</taxon>
        <taxon>organismal metagenomes</taxon>
    </lineage>
</organism>
<name>A0A6C0LN24_9ZZZZ</name>
<dbReference type="AlphaFoldDB" id="A0A6C0LN24"/>
<feature type="region of interest" description="Disordered" evidence="1">
    <location>
        <begin position="460"/>
        <end position="508"/>
    </location>
</feature>
<proteinExistence type="predicted"/>
<dbReference type="EMBL" id="MN740526">
    <property type="protein sequence ID" value="QHU31395.1"/>
    <property type="molecule type" value="Genomic_DNA"/>
</dbReference>
<evidence type="ECO:0000313" key="2">
    <source>
        <dbReference type="EMBL" id="QHU31395.1"/>
    </source>
</evidence>
<accession>A0A6C0LN24</accession>
<sequence>MTIKANGVCSRILTPKQVGSICWFMAAFVSMFYSQRSRKLLLDASYGWNTKKELLSLLKHILDDKYLKVASRESEDYEKFSDDTFAKVLTLLYKENSDAFPYNPEDVKSGFHSEYYIGKLYKLLGVDYKVFDYSMIGKHLYYSYLNDEFKPPIYKVFNKTLKITLQPNYTLKYVEEHMVAPQVLIVIAHEKKDTANIYSTYFPHTLIPEGDTKTNLTSLKEKIDYLGVEYHLDSVILSNWNKEILNKGHGIAGITCKNNKFVYNGWTRTSMDPAMVNKEITRKIPCELMPYNWNIKKHGDFCLSPKNCIPEVMKSVKGIKGRNLCFNFSKGKRILVYIRKDPMRETSIETDDTTDKKPVKKAKTAKAAKAAKVAKATHIVVKQSSQQPKKCPDGKVLNPATGRCILTKNAAKAGIDTTTVKDVKKSKKSPKKCPDGKVLNPATGRCILTKNATKAGIAMKAAKASSKDKGKVDIKKSKQQKQPPKKCPDGKELNPATGRCILSKNLKK</sequence>
<protein>
    <submittedName>
        <fullName evidence="2">Uncharacterized protein</fullName>
    </submittedName>
</protein>
<evidence type="ECO:0000256" key="1">
    <source>
        <dbReference type="SAM" id="MobiDB-lite"/>
    </source>
</evidence>
<reference evidence="2" key="1">
    <citation type="journal article" date="2020" name="Nature">
        <title>Giant virus diversity and host interactions through global metagenomics.</title>
        <authorList>
            <person name="Schulz F."/>
            <person name="Roux S."/>
            <person name="Paez-Espino D."/>
            <person name="Jungbluth S."/>
            <person name="Walsh D.A."/>
            <person name="Denef V.J."/>
            <person name="McMahon K.D."/>
            <person name="Konstantinidis K.T."/>
            <person name="Eloe-Fadrosh E.A."/>
            <person name="Kyrpides N.C."/>
            <person name="Woyke T."/>
        </authorList>
    </citation>
    <scope>NUCLEOTIDE SEQUENCE</scope>
    <source>
        <strain evidence="2">GVMAG-M-3300027963-21</strain>
    </source>
</reference>